<comment type="catalytic activity">
    <reaction evidence="1">
        <text>an L-aminoacyl-L-amino acid + H2O = 2 an L-alpha-amino acid</text>
        <dbReference type="Rhea" id="RHEA:48940"/>
        <dbReference type="ChEBI" id="CHEBI:15377"/>
        <dbReference type="ChEBI" id="CHEBI:59869"/>
        <dbReference type="ChEBI" id="CHEBI:77460"/>
        <dbReference type="EC" id="3.4.13.19"/>
    </reaction>
</comment>
<evidence type="ECO:0000256" key="2">
    <source>
        <dbReference type="ARBA" id="ARBA00007225"/>
    </source>
</evidence>
<evidence type="ECO:0000259" key="8">
    <source>
        <dbReference type="PROSITE" id="PS51272"/>
    </source>
</evidence>
<evidence type="ECO:0000313" key="10">
    <source>
        <dbReference type="Proteomes" id="UP000254777"/>
    </source>
</evidence>
<keyword evidence="4" id="KW-0645">Protease</keyword>
<evidence type="ECO:0000256" key="7">
    <source>
        <dbReference type="SAM" id="SignalP"/>
    </source>
</evidence>
<dbReference type="EC" id="3.4.13.19" evidence="3"/>
<dbReference type="GO" id="GO:0006508">
    <property type="term" value="P:proteolysis"/>
    <property type="evidence" value="ECO:0007669"/>
    <property type="project" value="UniProtKB-KW"/>
</dbReference>
<dbReference type="Pfam" id="PF00395">
    <property type="entry name" value="SLH"/>
    <property type="match status" value="3"/>
</dbReference>
<reference evidence="9 10" key="1">
    <citation type="submission" date="2018-06" db="EMBL/GenBank/DDBJ databases">
        <authorList>
            <consortium name="Pathogen Informatics"/>
            <person name="Doyle S."/>
        </authorList>
    </citation>
    <scope>NUCLEOTIDE SEQUENCE [LARGE SCALE GENOMIC DNA]</scope>
    <source>
        <strain evidence="9 10">NCTC11088</strain>
    </source>
</reference>
<evidence type="ECO:0000256" key="3">
    <source>
        <dbReference type="ARBA" id="ARBA00013110"/>
    </source>
</evidence>
<evidence type="ECO:0000256" key="6">
    <source>
        <dbReference type="ARBA" id="ARBA00022997"/>
    </source>
</evidence>
<dbReference type="InterPro" id="IPR005322">
    <property type="entry name" value="Peptidase_C69"/>
</dbReference>
<accession>A0A379DAY1</accession>
<feature type="domain" description="SLH" evidence="8">
    <location>
        <begin position="487"/>
        <end position="547"/>
    </location>
</feature>
<dbReference type="GO" id="GO:0070004">
    <property type="term" value="F:cysteine-type exopeptidase activity"/>
    <property type="evidence" value="ECO:0007669"/>
    <property type="project" value="InterPro"/>
</dbReference>
<dbReference type="AlphaFoldDB" id="A0A379DAY1"/>
<dbReference type="PROSITE" id="PS51272">
    <property type="entry name" value="SLH"/>
    <property type="match status" value="3"/>
</dbReference>
<feature type="signal peptide" evidence="7">
    <location>
        <begin position="1"/>
        <end position="26"/>
    </location>
</feature>
<sequence>MKNFKKLLAVTLVSTCLLGTTQNVFACTGVIVGKNLTTDGSFIYGRTEDYERNRTKRLVVHPAGEFKKGTKLVDSNNGFEFIHPEDSFKFFSTPDSTQKPEEMEKGVYDAAGYNEYGLGAFCTVSANYSDDIKAVDPYIENGVNEASMTTFILAHAKSARGAIELLAKTIDEKGASMGDIVVFGDHDEVWYMEIYSGHQYVAIKYPADKFSVFPNAFWLGGVDLNDKENVISSKDVVKIAKDAKTYTETKDGLIDLAASYNPKQLRESNRSRMWSGVHSLDPNSTVKYDSERFNLMNDLSKDSKKIDIKDVLAFTRNRFEGTDFKASENRKLLKDSKEYKYPIGNINTMQSHIFQIKENFPKEAPGIMWLTPGSPLNIPYIPVFPDINDTTEQYKNNAPTYDDNSLYWVGSSVNDLVTSNREALGVSTREKVLDLEDKFMKDLPALEKEWLALYDKDKAEAAKYSTEKTNSFSNDAFKLEQDLQKELSEISKVDIDNHWANKAILNNIANKTMSGIDKLHFAPNQTISRAEFVTILGRLEKVDTEKFKENKATDIVADKFYTAYMNWAVENNLVKGKEDGLVKPDDKLTREEMSVILAKYINMSADKDLLKNVKAEVKFADEKTISDWAKDSVTLLSNMKLLKGKDNNSFAPKDNLTRAEVAQIIYNLNNK</sequence>
<feature type="domain" description="SLH" evidence="8">
    <location>
        <begin position="548"/>
        <end position="611"/>
    </location>
</feature>
<evidence type="ECO:0000256" key="5">
    <source>
        <dbReference type="ARBA" id="ARBA00022801"/>
    </source>
</evidence>
<feature type="chain" id="PRO_5016987364" description="membrane dipeptidase" evidence="7">
    <location>
        <begin position="27"/>
        <end position="671"/>
    </location>
</feature>
<proteinExistence type="inferred from homology"/>
<organism evidence="9 10">
    <name type="scientific">Peptoniphilus indolicus</name>
    <dbReference type="NCBI Taxonomy" id="33030"/>
    <lineage>
        <taxon>Bacteria</taxon>
        <taxon>Bacillati</taxon>
        <taxon>Bacillota</taxon>
        <taxon>Tissierellia</taxon>
        <taxon>Tissierellales</taxon>
        <taxon>Peptoniphilaceae</taxon>
        <taxon>Peptoniphilus</taxon>
    </lineage>
</organism>
<dbReference type="InterPro" id="IPR001119">
    <property type="entry name" value="SLH_dom"/>
</dbReference>
<dbReference type="NCBIfam" id="NF033678">
    <property type="entry name" value="C69_fam_dipept"/>
    <property type="match status" value="1"/>
</dbReference>
<keyword evidence="5 9" id="KW-0378">Hydrolase</keyword>
<gene>
    <name evidence="9" type="primary">pepD_2</name>
    <name evidence="9" type="ORF">NCTC11088_00781</name>
</gene>
<keyword evidence="6" id="KW-0224">Dipeptidase</keyword>
<dbReference type="GO" id="GO:0016805">
    <property type="term" value="F:dipeptidase activity"/>
    <property type="evidence" value="ECO:0007669"/>
    <property type="project" value="UniProtKB-KW"/>
</dbReference>
<dbReference type="PANTHER" id="PTHR12994:SF17">
    <property type="entry name" value="LD30995P"/>
    <property type="match status" value="1"/>
</dbReference>
<keyword evidence="7" id="KW-0732">Signal</keyword>
<evidence type="ECO:0000256" key="4">
    <source>
        <dbReference type="ARBA" id="ARBA00022670"/>
    </source>
</evidence>
<dbReference type="Gene3D" id="3.60.60.10">
    <property type="entry name" value="Penicillin V Acylase, Chain A"/>
    <property type="match status" value="1"/>
</dbReference>
<dbReference type="RefSeq" id="WP_115312026.1">
    <property type="nucleotide sequence ID" value="NZ_UGTH01000001.1"/>
</dbReference>
<dbReference type="InterPro" id="IPR047804">
    <property type="entry name" value="C69_dipept_A-like"/>
</dbReference>
<dbReference type="EMBL" id="UGTH01000001">
    <property type="protein sequence ID" value="SUB75019.1"/>
    <property type="molecule type" value="Genomic_DNA"/>
</dbReference>
<protein>
    <recommendedName>
        <fullName evidence="3">membrane dipeptidase</fullName>
        <ecNumber evidence="3">3.4.13.19</ecNumber>
    </recommendedName>
</protein>
<feature type="domain" description="SLH" evidence="8">
    <location>
        <begin position="616"/>
        <end position="671"/>
    </location>
</feature>
<dbReference type="Proteomes" id="UP000254777">
    <property type="component" value="Unassembled WGS sequence"/>
</dbReference>
<comment type="similarity">
    <text evidence="2">Belongs to the peptidase C69 family.</text>
</comment>
<evidence type="ECO:0000256" key="1">
    <source>
        <dbReference type="ARBA" id="ARBA00001670"/>
    </source>
</evidence>
<evidence type="ECO:0000313" key="9">
    <source>
        <dbReference type="EMBL" id="SUB75019.1"/>
    </source>
</evidence>
<dbReference type="PANTHER" id="PTHR12994">
    <property type="entry name" value="SECERNIN"/>
    <property type="match status" value="1"/>
</dbReference>
<dbReference type="Pfam" id="PF03577">
    <property type="entry name" value="Peptidase_C69"/>
    <property type="match status" value="1"/>
</dbReference>
<name>A0A379DAY1_9FIRM</name>